<dbReference type="EMBL" id="FQUH01000016">
    <property type="protein sequence ID" value="SHF75856.1"/>
    <property type="molecule type" value="Genomic_DNA"/>
</dbReference>
<organism evidence="21 22">
    <name type="scientific">Vibrio gazogenes DSM 21264 = NBRC 103151</name>
    <dbReference type="NCBI Taxonomy" id="1123492"/>
    <lineage>
        <taxon>Bacteria</taxon>
        <taxon>Pseudomonadati</taxon>
        <taxon>Pseudomonadota</taxon>
        <taxon>Gammaproteobacteria</taxon>
        <taxon>Vibrionales</taxon>
        <taxon>Vibrionaceae</taxon>
        <taxon>Vibrio</taxon>
    </lineage>
</organism>
<keyword evidence="12 17" id="KW-1133">Transmembrane helix</keyword>
<keyword evidence="5" id="KW-1003">Cell membrane</keyword>
<dbReference type="RefSeq" id="WP_072961280.1">
    <property type="nucleotide sequence ID" value="NZ_FQUH01000016.1"/>
</dbReference>
<keyword evidence="10" id="KW-0418">Kinase</keyword>
<dbReference type="InterPro" id="IPR003856">
    <property type="entry name" value="LPS_length_determ_N"/>
</dbReference>
<evidence type="ECO:0000259" key="20">
    <source>
        <dbReference type="Pfam" id="PF13807"/>
    </source>
</evidence>
<dbReference type="Gene3D" id="3.40.50.300">
    <property type="entry name" value="P-loop containing nucleotide triphosphate hydrolases"/>
    <property type="match status" value="1"/>
</dbReference>
<dbReference type="InterPro" id="IPR027417">
    <property type="entry name" value="P-loop_NTPase"/>
</dbReference>
<keyword evidence="16" id="KW-0175">Coiled coil</keyword>
<dbReference type="GO" id="GO:0004715">
    <property type="term" value="F:non-membrane spanning protein tyrosine kinase activity"/>
    <property type="evidence" value="ECO:0007669"/>
    <property type="project" value="UniProtKB-EC"/>
</dbReference>
<evidence type="ECO:0000256" key="5">
    <source>
        <dbReference type="ARBA" id="ARBA00022475"/>
    </source>
</evidence>
<name>A0A1M5E9I0_VIBGA</name>
<dbReference type="InterPro" id="IPR050445">
    <property type="entry name" value="Bact_polysacc_biosynth/exp"/>
</dbReference>
<evidence type="ECO:0000256" key="9">
    <source>
        <dbReference type="ARBA" id="ARBA00022741"/>
    </source>
</evidence>
<feature type="transmembrane region" description="Helical" evidence="17">
    <location>
        <begin position="29"/>
        <end position="50"/>
    </location>
</feature>
<evidence type="ECO:0000313" key="22">
    <source>
        <dbReference type="Proteomes" id="UP000184159"/>
    </source>
</evidence>
<feature type="coiled-coil region" evidence="16">
    <location>
        <begin position="221"/>
        <end position="278"/>
    </location>
</feature>
<dbReference type="AlphaFoldDB" id="A0A1M5E9I0"/>
<keyword evidence="6" id="KW-0997">Cell inner membrane</keyword>
<evidence type="ECO:0000256" key="1">
    <source>
        <dbReference type="ARBA" id="ARBA00004429"/>
    </source>
</evidence>
<evidence type="ECO:0000313" key="21">
    <source>
        <dbReference type="EMBL" id="SHF75856.1"/>
    </source>
</evidence>
<keyword evidence="9" id="KW-0547">Nucleotide-binding</keyword>
<comment type="similarity">
    <text evidence="2">Belongs to the CpsD/CapB family.</text>
</comment>
<dbReference type="CDD" id="cd05387">
    <property type="entry name" value="BY-kinase"/>
    <property type="match status" value="1"/>
</dbReference>
<keyword evidence="11" id="KW-0067">ATP-binding</keyword>
<dbReference type="Pfam" id="PF02706">
    <property type="entry name" value="Wzz"/>
    <property type="match status" value="1"/>
</dbReference>
<dbReference type="Pfam" id="PF13614">
    <property type="entry name" value="AAA_31"/>
    <property type="match status" value="1"/>
</dbReference>
<keyword evidence="8 17" id="KW-0812">Transmembrane</keyword>
<dbReference type="InterPro" id="IPR025669">
    <property type="entry name" value="AAA_dom"/>
</dbReference>
<comment type="catalytic activity">
    <reaction evidence="15">
        <text>L-tyrosyl-[protein] + ATP = O-phospho-L-tyrosyl-[protein] + ADP + H(+)</text>
        <dbReference type="Rhea" id="RHEA:10596"/>
        <dbReference type="Rhea" id="RHEA-COMP:10136"/>
        <dbReference type="Rhea" id="RHEA-COMP:20101"/>
        <dbReference type="ChEBI" id="CHEBI:15378"/>
        <dbReference type="ChEBI" id="CHEBI:30616"/>
        <dbReference type="ChEBI" id="CHEBI:46858"/>
        <dbReference type="ChEBI" id="CHEBI:61978"/>
        <dbReference type="ChEBI" id="CHEBI:456216"/>
        <dbReference type="EC" id="2.7.10.2"/>
    </reaction>
</comment>
<feature type="domain" description="Polysaccharide chain length determinant N-terminal" evidence="18">
    <location>
        <begin position="16"/>
        <end position="106"/>
    </location>
</feature>
<dbReference type="Pfam" id="PF13807">
    <property type="entry name" value="GNVR"/>
    <property type="match status" value="1"/>
</dbReference>
<accession>A0A1M5E9I0</accession>
<sequence length="732" mass="81790">MQEHFEDNASQQNDIIDLTHYLNLIKRNWISIFIFSVLVTGLSVFIALSLKSKYTATATLLIESKERQAISIEDVVGIEPNQKEYYQTQFEILRSNQIAEKVIHKLALDQKEEFNPLLSQEKGIIETIKSYPVIAGLLGSTNEEEAPDPEYVRQKVLNAFKKNLEITPILKTQLVSISFTSEDPKLAAKIANEVGYAYIENNLESKLSATQYASSWITSRLSELRDQLADSEKALSDFLIKEKLIDDSGIESLASKQLASLSERLAQVRDDRIETESAYKALTTGNVKDIASLSAIPSISQHPQVIDIRNAELEAQNEVNELSKRYGPKHDKMIAAQAKLKSIEDQAQRVTQKLIRGIGKELQATKEQEALLVQEVTREKNDFQALTVKKSKYDSLQREVETNREILNLFLTRQKETTATSDFDSTSARFTDQALVPQLPSAPKRKLIVIAAFILSIGMAIGFIIMLDLLKNTIESAGDFEDKFGLIPMGGIPVVKSKRFRKKPIDSSIFTDENEVSFSESIRSIRTSLLVNHIDRQHRKIAVTSSLPEEGKTTVSLNLAVSFAKVEQVLFIDLDLRKPAVAERFGYKKYQQGLTNHLLMNTPLSECIFKDEASGLSVLPAGMLASNPQELLSSQQLKTLLTELEGSYDRIIIDTPPTLPVSDSLIIGQHVDSVVLVVKANATKQAFVKKAMTKLISHQTTLAGVVINQVSQKVGALENEYEYGQYYGYAEN</sequence>
<dbReference type="EC" id="2.7.10.2" evidence="4"/>
<evidence type="ECO:0000256" key="13">
    <source>
        <dbReference type="ARBA" id="ARBA00023136"/>
    </source>
</evidence>
<keyword evidence="22" id="KW-1185">Reference proteome</keyword>
<evidence type="ECO:0000256" key="17">
    <source>
        <dbReference type="SAM" id="Phobius"/>
    </source>
</evidence>
<evidence type="ECO:0000256" key="16">
    <source>
        <dbReference type="SAM" id="Coils"/>
    </source>
</evidence>
<keyword evidence="14" id="KW-0829">Tyrosine-protein kinase</keyword>
<dbReference type="GO" id="GO:0005524">
    <property type="term" value="F:ATP binding"/>
    <property type="evidence" value="ECO:0007669"/>
    <property type="project" value="UniProtKB-KW"/>
</dbReference>
<evidence type="ECO:0000256" key="15">
    <source>
        <dbReference type="ARBA" id="ARBA00051245"/>
    </source>
</evidence>
<feature type="domain" description="Tyrosine-protein kinase G-rich" evidence="20">
    <location>
        <begin position="396"/>
        <end position="466"/>
    </location>
</feature>
<evidence type="ECO:0000256" key="14">
    <source>
        <dbReference type="ARBA" id="ARBA00023137"/>
    </source>
</evidence>
<protein>
    <recommendedName>
        <fullName evidence="4">non-specific protein-tyrosine kinase</fullName>
        <ecNumber evidence="4">2.7.10.2</ecNumber>
    </recommendedName>
</protein>
<dbReference type="NCBIfam" id="TIGR01007">
    <property type="entry name" value="eps_fam"/>
    <property type="match status" value="1"/>
</dbReference>
<keyword evidence="7" id="KW-0808">Transferase</keyword>
<dbReference type="InterPro" id="IPR005702">
    <property type="entry name" value="Wzc-like_C"/>
</dbReference>
<comment type="similarity">
    <text evidence="3">Belongs to the etk/wzc family.</text>
</comment>
<proteinExistence type="inferred from homology"/>
<evidence type="ECO:0000256" key="10">
    <source>
        <dbReference type="ARBA" id="ARBA00022777"/>
    </source>
</evidence>
<dbReference type="Proteomes" id="UP000184159">
    <property type="component" value="Unassembled WGS sequence"/>
</dbReference>
<evidence type="ECO:0000256" key="8">
    <source>
        <dbReference type="ARBA" id="ARBA00022692"/>
    </source>
</evidence>
<evidence type="ECO:0000256" key="3">
    <source>
        <dbReference type="ARBA" id="ARBA00008883"/>
    </source>
</evidence>
<evidence type="ECO:0000256" key="11">
    <source>
        <dbReference type="ARBA" id="ARBA00022840"/>
    </source>
</evidence>
<evidence type="ECO:0000256" key="4">
    <source>
        <dbReference type="ARBA" id="ARBA00011903"/>
    </source>
</evidence>
<dbReference type="PANTHER" id="PTHR32309:SF13">
    <property type="entry name" value="FERRIC ENTEROBACTIN TRANSPORT PROTEIN FEPE"/>
    <property type="match status" value="1"/>
</dbReference>
<dbReference type="PANTHER" id="PTHR32309">
    <property type="entry name" value="TYROSINE-PROTEIN KINASE"/>
    <property type="match status" value="1"/>
</dbReference>
<reference evidence="22" key="1">
    <citation type="submission" date="2016-11" db="EMBL/GenBank/DDBJ databases">
        <authorList>
            <person name="Varghese N."/>
            <person name="Submissions S."/>
        </authorList>
    </citation>
    <scope>NUCLEOTIDE SEQUENCE [LARGE SCALE GENOMIC DNA]</scope>
    <source>
        <strain evidence="22">DSM 21264</strain>
    </source>
</reference>
<dbReference type="InterPro" id="IPR032807">
    <property type="entry name" value="GNVR"/>
</dbReference>
<dbReference type="SUPFAM" id="SSF52540">
    <property type="entry name" value="P-loop containing nucleoside triphosphate hydrolases"/>
    <property type="match status" value="1"/>
</dbReference>
<evidence type="ECO:0000259" key="18">
    <source>
        <dbReference type="Pfam" id="PF02706"/>
    </source>
</evidence>
<evidence type="ECO:0000256" key="7">
    <source>
        <dbReference type="ARBA" id="ARBA00022679"/>
    </source>
</evidence>
<evidence type="ECO:0000256" key="6">
    <source>
        <dbReference type="ARBA" id="ARBA00022519"/>
    </source>
</evidence>
<feature type="transmembrane region" description="Helical" evidence="17">
    <location>
        <begin position="447"/>
        <end position="467"/>
    </location>
</feature>
<evidence type="ECO:0000256" key="12">
    <source>
        <dbReference type="ARBA" id="ARBA00022989"/>
    </source>
</evidence>
<feature type="domain" description="AAA" evidence="19">
    <location>
        <begin position="549"/>
        <end position="682"/>
    </location>
</feature>
<keyword evidence="13 17" id="KW-0472">Membrane</keyword>
<evidence type="ECO:0000259" key="19">
    <source>
        <dbReference type="Pfam" id="PF13614"/>
    </source>
</evidence>
<dbReference type="GO" id="GO:0005886">
    <property type="term" value="C:plasma membrane"/>
    <property type="evidence" value="ECO:0007669"/>
    <property type="project" value="UniProtKB-SubCell"/>
</dbReference>
<evidence type="ECO:0000256" key="2">
    <source>
        <dbReference type="ARBA" id="ARBA00007316"/>
    </source>
</evidence>
<comment type="subcellular location">
    <subcellularLocation>
        <location evidence="1">Cell inner membrane</location>
        <topology evidence="1">Multi-pass membrane protein</topology>
    </subcellularLocation>
</comment>
<gene>
    <name evidence="21" type="ORF">SAMN02745781_03103</name>
</gene>